<sequence>MRPYDVLRRHLRGKILHQLSRPSIGKPHIPMPPLPLLDKQPTGDKLPQMLTDGRGGNPGMPSQLPGGPGPPVEQGEQTDGPSLIGDQGGKAGEVGCARIAIGHATQDGPRTLR</sequence>
<name>K4RCY7_STRDJ</name>
<proteinExistence type="predicted"/>
<accession>K4RCY7</accession>
<feature type="region of interest" description="Disordered" evidence="1">
    <location>
        <begin position="18"/>
        <end position="91"/>
    </location>
</feature>
<dbReference type="HOGENOM" id="CLU_2132057_0_0_11"/>
<dbReference type="Proteomes" id="UP000008043">
    <property type="component" value="Chromosome"/>
</dbReference>
<organism evidence="2 3">
    <name type="scientific">Streptomyces davaonensis (strain DSM 101723 / JCM 4913 / KCC S-0913 / 768)</name>
    <dbReference type="NCBI Taxonomy" id="1214101"/>
    <lineage>
        <taxon>Bacteria</taxon>
        <taxon>Bacillati</taxon>
        <taxon>Actinomycetota</taxon>
        <taxon>Actinomycetes</taxon>
        <taxon>Kitasatosporales</taxon>
        <taxon>Streptomycetaceae</taxon>
        <taxon>Streptomyces</taxon>
    </lineage>
</organism>
<protein>
    <submittedName>
        <fullName evidence="2">Uncharacterized protein</fullName>
    </submittedName>
</protein>
<gene>
    <name evidence="2" type="ORF">BN159_6866</name>
</gene>
<evidence type="ECO:0000313" key="2">
    <source>
        <dbReference type="EMBL" id="CCK31245.1"/>
    </source>
</evidence>
<reference evidence="2 3" key="1">
    <citation type="journal article" date="2012" name="J. Bacteriol.">
        <title>Genome sequence of the bacterium Streptomyces davawensis JCM 4913 and heterologous production of the unique antibiotic roseoflavin.</title>
        <authorList>
            <person name="Jankowitsch F."/>
            <person name="Schwarz J."/>
            <person name="Ruckert C."/>
            <person name="Gust B."/>
            <person name="Szczepanowski R."/>
            <person name="Blom J."/>
            <person name="Pelzer S."/>
            <person name="Kalinowski J."/>
            <person name="Mack M."/>
        </authorList>
    </citation>
    <scope>NUCLEOTIDE SEQUENCE [LARGE SCALE GENOMIC DNA]</scope>
    <source>
        <strain evidence="3">DSM 101723 / JCM 4913 / KCC S-0913 / 768</strain>
    </source>
</reference>
<dbReference type="AlphaFoldDB" id="K4RCY7"/>
<dbReference type="EMBL" id="HE971709">
    <property type="protein sequence ID" value="CCK31245.1"/>
    <property type="molecule type" value="Genomic_DNA"/>
</dbReference>
<evidence type="ECO:0000313" key="3">
    <source>
        <dbReference type="Proteomes" id="UP000008043"/>
    </source>
</evidence>
<evidence type="ECO:0000256" key="1">
    <source>
        <dbReference type="SAM" id="MobiDB-lite"/>
    </source>
</evidence>
<dbReference type="STRING" id="1214101.BN159_6866"/>
<dbReference type="KEGG" id="sdv:BN159_6866"/>
<keyword evidence="3" id="KW-1185">Reference proteome</keyword>